<reference evidence="2 3" key="1">
    <citation type="journal article" date="2011" name="BMC Genomics">
        <title>Genome sequencing reveals diversification of virulence factor content and possible host adaptation in distinct subpopulations of Salmonella enterica.</title>
        <authorList>
            <person name="den Bakker H.C."/>
            <person name="Moreno Switt A.I."/>
            <person name="Govoni G."/>
            <person name="Cummings C.A."/>
            <person name="Ranieri M.L."/>
            <person name="Degoricija L."/>
            <person name="Hoelzer K."/>
            <person name="Rodriguez-Rivera L.D."/>
            <person name="Brown S."/>
            <person name="Bolchacova E."/>
            <person name="Furtado M.R."/>
            <person name="Wiedmann M."/>
        </authorList>
    </citation>
    <scope>NUCLEOTIDE SEQUENCE [LARGE SCALE GENOMIC DNA]</scope>
    <source>
        <strain evidence="2 3">A4-580</strain>
    </source>
</reference>
<dbReference type="Proteomes" id="UP000003536">
    <property type="component" value="Unassembled WGS sequence"/>
</dbReference>
<evidence type="ECO:0000313" key="2">
    <source>
        <dbReference type="EMBL" id="EHC98259.1"/>
    </source>
</evidence>
<comment type="caution">
    <text evidence="2">The sequence shown here is derived from an EMBL/GenBank/DDBJ whole genome shotgun (WGS) entry which is preliminary data.</text>
</comment>
<proteinExistence type="predicted"/>
<sequence length="39" mass="4321">MYGITFLNLNDDDYAERQRGADHCQDANASGATAWADRS</sequence>
<dbReference type="AlphaFoldDB" id="G5SIZ5"/>
<accession>G5SIZ5</accession>
<dbReference type="PATRIC" id="fig|913086.3.peg.4410"/>
<dbReference type="EMBL" id="AFCX01001861">
    <property type="protein sequence ID" value="EHC98259.1"/>
    <property type="molecule type" value="Genomic_DNA"/>
</dbReference>
<name>G5SIZ5_SALET</name>
<evidence type="ECO:0000313" key="3">
    <source>
        <dbReference type="Proteomes" id="UP000003536"/>
    </source>
</evidence>
<protein>
    <submittedName>
        <fullName evidence="2">Uncharacterized protein</fullName>
    </submittedName>
</protein>
<gene>
    <name evidence="2" type="ORF">LTSEWAN_5695</name>
</gene>
<feature type="region of interest" description="Disordered" evidence="1">
    <location>
        <begin position="20"/>
        <end position="39"/>
    </location>
</feature>
<evidence type="ECO:0000256" key="1">
    <source>
        <dbReference type="SAM" id="MobiDB-lite"/>
    </source>
</evidence>
<organism evidence="2 3">
    <name type="scientific">Salmonella enterica subsp. enterica serovar Wandsworth str. A4-580</name>
    <dbReference type="NCBI Taxonomy" id="913086"/>
    <lineage>
        <taxon>Bacteria</taxon>
        <taxon>Pseudomonadati</taxon>
        <taxon>Pseudomonadota</taxon>
        <taxon>Gammaproteobacteria</taxon>
        <taxon>Enterobacterales</taxon>
        <taxon>Enterobacteriaceae</taxon>
        <taxon>Salmonella</taxon>
    </lineage>
</organism>